<comment type="caution">
    <text evidence="3">The sequence shown here is derived from an EMBL/GenBank/DDBJ whole genome shotgun (WGS) entry which is preliminary data.</text>
</comment>
<dbReference type="RefSeq" id="WP_133564993.1">
    <property type="nucleotide sequence ID" value="NZ_SNZA01000007.1"/>
</dbReference>
<proteinExistence type="predicted"/>
<dbReference type="InterPro" id="IPR044662">
    <property type="entry name" value="HS1/DABB1-like"/>
</dbReference>
<reference evidence="3 4" key="1">
    <citation type="submission" date="2019-03" db="EMBL/GenBank/DDBJ databases">
        <title>Genomic Encyclopedia of Type Strains, Phase IV (KMG-IV): sequencing the most valuable type-strain genomes for metagenomic binning, comparative biology and taxonomic classification.</title>
        <authorList>
            <person name="Goeker M."/>
        </authorList>
    </citation>
    <scope>NUCLEOTIDE SEQUENCE [LARGE SCALE GENOMIC DNA]</scope>
    <source>
        <strain evidence="3 4">DSM 5604</strain>
    </source>
</reference>
<dbReference type="InterPro" id="IPR013097">
    <property type="entry name" value="Dabb"/>
</dbReference>
<dbReference type="Pfam" id="PF07876">
    <property type="entry name" value="Dabb"/>
    <property type="match status" value="1"/>
</dbReference>
<gene>
    <name evidence="3" type="ORF">C8D85_3401</name>
</gene>
<accession>A0A4V3DFM5</accession>
<dbReference type="OrthoDB" id="9816070at2"/>
<dbReference type="Gene3D" id="3.30.70.100">
    <property type="match status" value="1"/>
</dbReference>
<evidence type="ECO:0000313" key="4">
    <source>
        <dbReference type="Proteomes" id="UP000295729"/>
    </source>
</evidence>
<protein>
    <submittedName>
        <fullName evidence="3">Stress responsive alpha/beta barrel protein</fullName>
    </submittedName>
</protein>
<evidence type="ECO:0000313" key="3">
    <source>
        <dbReference type="EMBL" id="TDR05880.1"/>
    </source>
</evidence>
<name>A0A4V3DFM5_9GAMM</name>
<dbReference type="EMBL" id="SNZA01000007">
    <property type="protein sequence ID" value="TDR05880.1"/>
    <property type="molecule type" value="Genomic_DNA"/>
</dbReference>
<evidence type="ECO:0000256" key="1">
    <source>
        <dbReference type="ARBA" id="ARBA00011738"/>
    </source>
</evidence>
<evidence type="ECO:0000259" key="2">
    <source>
        <dbReference type="PROSITE" id="PS51502"/>
    </source>
</evidence>
<dbReference type="SMART" id="SM00886">
    <property type="entry name" value="Dabb"/>
    <property type="match status" value="1"/>
</dbReference>
<dbReference type="PANTHER" id="PTHR33178">
    <property type="match status" value="1"/>
</dbReference>
<dbReference type="PANTHER" id="PTHR33178:SF10">
    <property type="entry name" value="STRESS-RESPONSE A_B BARREL DOMAIN-CONTAINING PROTEIN"/>
    <property type="match status" value="1"/>
</dbReference>
<comment type="subunit">
    <text evidence="1">Homodimer.</text>
</comment>
<organism evidence="3 4">
    <name type="scientific">Marinomonas communis</name>
    <dbReference type="NCBI Taxonomy" id="28254"/>
    <lineage>
        <taxon>Bacteria</taxon>
        <taxon>Pseudomonadati</taxon>
        <taxon>Pseudomonadota</taxon>
        <taxon>Gammaproteobacteria</taxon>
        <taxon>Oceanospirillales</taxon>
        <taxon>Oceanospirillaceae</taxon>
        <taxon>Marinomonas</taxon>
    </lineage>
</organism>
<dbReference type="PROSITE" id="PS51502">
    <property type="entry name" value="S_R_A_B_BARREL"/>
    <property type="match status" value="1"/>
</dbReference>
<dbReference type="InterPro" id="IPR011008">
    <property type="entry name" value="Dimeric_a/b-barrel"/>
</dbReference>
<dbReference type="SUPFAM" id="SSF54909">
    <property type="entry name" value="Dimeric alpha+beta barrel"/>
    <property type="match status" value="1"/>
</dbReference>
<dbReference type="AlphaFoldDB" id="A0A4V3DFM5"/>
<sequence length="102" mass="11602">MKKLNHIVLFQFKDSVTEEQIKHANLEFAALKDKISAIHSFEMGTNNSPEGIAHGYTHGYVLTFLSEADRDVYLMHPEHKAFQGIVDPLLAMPLAFDFWANL</sequence>
<keyword evidence="4" id="KW-1185">Reference proteome</keyword>
<dbReference type="Proteomes" id="UP000295729">
    <property type="component" value="Unassembled WGS sequence"/>
</dbReference>
<feature type="domain" description="Stress-response A/B barrel" evidence="2">
    <location>
        <begin position="4"/>
        <end position="98"/>
    </location>
</feature>